<name>Q1ZZ62_BUBBU</name>
<protein>
    <submittedName>
        <fullName evidence="1">Transcription factor Dp-2</fullName>
    </submittedName>
</protein>
<organism evidence="1">
    <name type="scientific">Bubalus bubalis</name>
    <name type="common">Domestic water buffalo</name>
    <dbReference type="NCBI Taxonomy" id="89462"/>
    <lineage>
        <taxon>Eukaryota</taxon>
        <taxon>Metazoa</taxon>
        <taxon>Chordata</taxon>
        <taxon>Craniata</taxon>
        <taxon>Vertebrata</taxon>
        <taxon>Euteleostomi</taxon>
        <taxon>Mammalia</taxon>
        <taxon>Eutheria</taxon>
        <taxon>Laurasiatheria</taxon>
        <taxon>Artiodactyla</taxon>
        <taxon>Ruminantia</taxon>
        <taxon>Pecora</taxon>
        <taxon>Bovidae</taxon>
        <taxon>Bovinae</taxon>
        <taxon>Bubalus</taxon>
    </lineage>
</organism>
<feature type="non-terminal residue" evidence="1">
    <location>
        <position position="1"/>
    </location>
</feature>
<evidence type="ECO:0000313" key="1">
    <source>
        <dbReference type="EMBL" id="ABD78866.1"/>
    </source>
</evidence>
<proteinExistence type="predicted"/>
<feature type="non-terminal residue" evidence="1">
    <location>
        <position position="48"/>
    </location>
</feature>
<dbReference type="EMBL" id="DQ418776">
    <property type="protein sequence ID" value="ABD78866.1"/>
    <property type="molecule type" value="Genomic_DNA"/>
</dbReference>
<sequence>LLNSTQSVSNLDLTTGATLSQSSLKPAHHINEPVCFQLFASVNQGLCL</sequence>
<dbReference type="AlphaFoldDB" id="Q1ZZ62"/>
<reference evidence="1" key="1">
    <citation type="submission" date="2006-02" db="EMBL/GenBank/DDBJ databases">
        <authorList>
            <person name="Tantia M.S."/>
            <person name="Mishra B."/>
            <person name="Vijh R.K."/>
            <person name="Bharani Kumar S.T."/>
        </authorList>
    </citation>
    <scope>NUCLEOTIDE SEQUENCE</scope>
</reference>
<accession>Q1ZZ62</accession>